<organism evidence="1 2">
    <name type="scientific">[Clostridium] leptum DSM 753</name>
    <dbReference type="NCBI Taxonomy" id="428125"/>
    <lineage>
        <taxon>Bacteria</taxon>
        <taxon>Bacillati</taxon>
        <taxon>Bacillota</taxon>
        <taxon>Clostridia</taxon>
        <taxon>Eubacteriales</taxon>
        <taxon>Oscillospiraceae</taxon>
        <taxon>Oscillospiraceae incertae sedis</taxon>
    </lineage>
</organism>
<comment type="caution">
    <text evidence="1">The sequence shown here is derived from an EMBL/GenBank/DDBJ whole genome shotgun (WGS) entry which is preliminary data.</text>
</comment>
<reference evidence="1 2" key="1">
    <citation type="submission" date="2007-08" db="EMBL/GenBank/DDBJ databases">
        <title>Draft genome sequence of Clostridium leptum (DSM 753).</title>
        <authorList>
            <person name="Sudarsanam P."/>
            <person name="Ley R."/>
            <person name="Guruge J."/>
            <person name="Turnbaugh P.J."/>
            <person name="Mahowald M."/>
            <person name="Liep D."/>
            <person name="Gordon J."/>
        </authorList>
    </citation>
    <scope>NUCLEOTIDE SEQUENCE [LARGE SCALE GENOMIC DNA]</scope>
    <source>
        <strain evidence="1 2">DSM 753</strain>
    </source>
</reference>
<proteinExistence type="predicted"/>
<gene>
    <name evidence="1" type="ORF">CLOLEP_01547</name>
</gene>
<evidence type="ECO:0000313" key="2">
    <source>
        <dbReference type="Proteomes" id="UP000003490"/>
    </source>
</evidence>
<dbReference type="eggNOG" id="COG0111">
    <property type="taxonomic scope" value="Bacteria"/>
</dbReference>
<dbReference type="HOGENOM" id="CLU_2664619_0_0_9"/>
<dbReference type="AlphaFoldDB" id="A7VSK6"/>
<name>A7VSK6_9FIRM</name>
<dbReference type="Proteomes" id="UP000003490">
    <property type="component" value="Unassembled WGS sequence"/>
</dbReference>
<evidence type="ECO:0000313" key="1">
    <source>
        <dbReference type="EMBL" id="EDO61152.1"/>
    </source>
</evidence>
<reference evidence="1 2" key="2">
    <citation type="submission" date="2007-08" db="EMBL/GenBank/DDBJ databases">
        <authorList>
            <person name="Fulton L."/>
            <person name="Clifton S."/>
            <person name="Fulton B."/>
            <person name="Xu J."/>
            <person name="Minx P."/>
            <person name="Pepin K.H."/>
            <person name="Johnson M."/>
            <person name="Thiruvilangam P."/>
            <person name="Bhonagiri V."/>
            <person name="Nash W.E."/>
            <person name="Wang C."/>
            <person name="Mardis E.R."/>
            <person name="Wilson R.K."/>
        </authorList>
    </citation>
    <scope>NUCLEOTIDE SEQUENCE [LARGE SCALE GENOMIC DNA]</scope>
    <source>
        <strain evidence="1 2">DSM 753</strain>
    </source>
</reference>
<sequence length="75" mass="8147">MLYKAERKMAGRFPALMRRLVSCSILRSGGVDFEAAGRLGINAQRALSLPGRVAPQAAGEIIKTTIYHMIEEGAE</sequence>
<dbReference type="EMBL" id="ABCB02000018">
    <property type="protein sequence ID" value="EDO61152.1"/>
    <property type="molecule type" value="Genomic_DNA"/>
</dbReference>
<accession>A7VSK6</accession>
<protein>
    <submittedName>
        <fullName evidence="1">Uncharacterized protein</fullName>
    </submittedName>
</protein>